<dbReference type="AlphaFoldDB" id="A0A914W9G8"/>
<feature type="compositionally biased region" description="Basic and acidic residues" evidence="1">
    <location>
        <begin position="1"/>
        <end position="19"/>
    </location>
</feature>
<organism evidence="2 3">
    <name type="scientific">Plectus sambesii</name>
    <dbReference type="NCBI Taxonomy" id="2011161"/>
    <lineage>
        <taxon>Eukaryota</taxon>
        <taxon>Metazoa</taxon>
        <taxon>Ecdysozoa</taxon>
        <taxon>Nematoda</taxon>
        <taxon>Chromadorea</taxon>
        <taxon>Plectida</taxon>
        <taxon>Plectina</taxon>
        <taxon>Plectoidea</taxon>
        <taxon>Plectidae</taxon>
        <taxon>Plectus</taxon>
    </lineage>
</organism>
<sequence>MSEKANRDLTRRVKEETGRRQATSVFIPRLGTRLGAYKVAQIGCFSTTARRAALSASPVRSPSTDWFERELAPGASAPRRSSAYRQSEQKQHTDRHLRCAAVAFNCLRPVISSAHPFEDATTTIRSACRKTGTVLLIGVERRRKKTF</sequence>
<dbReference type="Proteomes" id="UP000887566">
    <property type="component" value="Unplaced"/>
</dbReference>
<accession>A0A914W9G8</accession>
<protein>
    <submittedName>
        <fullName evidence="3">Uncharacterized protein</fullName>
    </submittedName>
</protein>
<evidence type="ECO:0000313" key="3">
    <source>
        <dbReference type="WBParaSite" id="PSAMB.scaffold3338size18676.g21124.t1"/>
    </source>
</evidence>
<feature type="region of interest" description="Disordered" evidence="1">
    <location>
        <begin position="56"/>
        <end position="92"/>
    </location>
</feature>
<keyword evidence="2" id="KW-1185">Reference proteome</keyword>
<feature type="compositionally biased region" description="Low complexity" evidence="1">
    <location>
        <begin position="75"/>
        <end position="85"/>
    </location>
</feature>
<name>A0A914W9G8_9BILA</name>
<reference evidence="3" key="1">
    <citation type="submission" date="2022-11" db="UniProtKB">
        <authorList>
            <consortium name="WormBaseParasite"/>
        </authorList>
    </citation>
    <scope>IDENTIFICATION</scope>
</reference>
<proteinExistence type="predicted"/>
<evidence type="ECO:0000256" key="1">
    <source>
        <dbReference type="SAM" id="MobiDB-lite"/>
    </source>
</evidence>
<evidence type="ECO:0000313" key="2">
    <source>
        <dbReference type="Proteomes" id="UP000887566"/>
    </source>
</evidence>
<feature type="region of interest" description="Disordered" evidence="1">
    <location>
        <begin position="1"/>
        <end position="20"/>
    </location>
</feature>
<dbReference type="WBParaSite" id="PSAMB.scaffold3338size18676.g21124.t1">
    <property type="protein sequence ID" value="PSAMB.scaffold3338size18676.g21124.t1"/>
    <property type="gene ID" value="PSAMB.scaffold3338size18676.g21124"/>
</dbReference>